<dbReference type="OrthoDB" id="120976at2759"/>
<protein>
    <recommendedName>
        <fullName evidence="1">Death domain-containing protein</fullName>
    </recommendedName>
</protein>
<dbReference type="CDD" id="cd01670">
    <property type="entry name" value="Death"/>
    <property type="match status" value="1"/>
</dbReference>
<dbReference type="InterPro" id="IPR011029">
    <property type="entry name" value="DEATH-like_dom_sf"/>
</dbReference>
<dbReference type="EnsemblMetazoa" id="Aqu2.1.06095_001">
    <property type="protein sequence ID" value="Aqu2.1.06095_001"/>
    <property type="gene ID" value="Aqu2.1.06095"/>
</dbReference>
<dbReference type="AlphaFoldDB" id="A0A1X7SVJ9"/>
<dbReference type="SUPFAM" id="SSF47986">
    <property type="entry name" value="DEATH domain"/>
    <property type="match status" value="1"/>
</dbReference>
<evidence type="ECO:0000259" key="1">
    <source>
        <dbReference type="PROSITE" id="PS50017"/>
    </source>
</evidence>
<accession>A0A1X7SVJ9</accession>
<proteinExistence type="predicted"/>
<dbReference type="Pfam" id="PF00531">
    <property type="entry name" value="Death"/>
    <property type="match status" value="1"/>
</dbReference>
<name>A0A1X7SVJ9_AMPQE</name>
<reference evidence="2" key="1">
    <citation type="submission" date="2017-05" db="UniProtKB">
        <authorList>
            <consortium name="EnsemblMetazoa"/>
        </authorList>
    </citation>
    <scope>IDENTIFICATION</scope>
</reference>
<organism evidence="2">
    <name type="scientific">Amphimedon queenslandica</name>
    <name type="common">Sponge</name>
    <dbReference type="NCBI Taxonomy" id="400682"/>
    <lineage>
        <taxon>Eukaryota</taxon>
        <taxon>Metazoa</taxon>
        <taxon>Porifera</taxon>
        <taxon>Demospongiae</taxon>
        <taxon>Heteroscleromorpha</taxon>
        <taxon>Haplosclerida</taxon>
        <taxon>Niphatidae</taxon>
        <taxon>Amphimedon</taxon>
    </lineage>
</organism>
<feature type="domain" description="Death" evidence="1">
    <location>
        <begin position="50"/>
        <end position="115"/>
    </location>
</feature>
<dbReference type="InterPro" id="IPR000488">
    <property type="entry name" value="Death_dom"/>
</dbReference>
<dbReference type="InParanoid" id="A0A1X7SVJ9"/>
<dbReference type="GO" id="GO:0007165">
    <property type="term" value="P:signal transduction"/>
    <property type="evidence" value="ECO:0007669"/>
    <property type="project" value="InterPro"/>
</dbReference>
<sequence length="129" mass="14629">MASNQETSGISLRDPVRNILKKFSLNELDLDQPTDDAVFVSLGLNFDYSLGIHLGLSNSDITAIKRDNDSDQDRVVALFWKWRERKGSGVTYLSLLKVLIENENKEAAEKLCQYYKDKHQKSSSTESSE</sequence>
<evidence type="ECO:0000313" key="2">
    <source>
        <dbReference type="EnsemblMetazoa" id="Aqu2.1.06095_001"/>
    </source>
</evidence>
<dbReference type="Gene3D" id="1.10.533.10">
    <property type="entry name" value="Death Domain, Fas"/>
    <property type="match status" value="1"/>
</dbReference>
<dbReference type="PROSITE" id="PS50017">
    <property type="entry name" value="DEATH_DOMAIN"/>
    <property type="match status" value="1"/>
</dbReference>